<evidence type="ECO:0000256" key="2">
    <source>
        <dbReference type="ARBA" id="ARBA00016807"/>
    </source>
</evidence>
<protein>
    <recommendedName>
        <fullName evidence="2">Regulatory protein zeste</fullName>
    </recommendedName>
</protein>
<keyword evidence="6" id="KW-0175">Coiled coil</keyword>
<evidence type="ECO:0000256" key="4">
    <source>
        <dbReference type="ARBA" id="ARBA00023163"/>
    </source>
</evidence>
<evidence type="ECO:0000259" key="7">
    <source>
        <dbReference type="Pfam" id="PF13873"/>
    </source>
</evidence>
<dbReference type="EMBL" id="JAPWTJ010001133">
    <property type="protein sequence ID" value="KAJ8973684.1"/>
    <property type="molecule type" value="Genomic_DNA"/>
</dbReference>
<sequence>MSGLLGKRRIRSANYSYEEKNLLLHIILKYKKIIESKKCDAVTWKQKEVAWNKIAHIFNTKSKSGVYRNAMSLKKAYDNMKRDTKNKTGDVKEFNINLKRDLDKKIIDIRTEYGFNNPYSGDQEFIDCGADKDIDEENTDDDNSEEKIKEENIILKVLEEEMLDEDWDDDLRSECQTGWLKNSSDCTIAPDSSQSQWSRRNGPMSALASAELSKKYNKLADLKIEFAQLELEKLKRESELRQKALELDIEIKKAYLKKIESSTDPSNFKPRSP</sequence>
<evidence type="ECO:0000256" key="6">
    <source>
        <dbReference type="SAM" id="Coils"/>
    </source>
</evidence>
<evidence type="ECO:0000313" key="8">
    <source>
        <dbReference type="EMBL" id="KAJ8973684.1"/>
    </source>
</evidence>
<keyword evidence="9" id="KW-1185">Reference proteome</keyword>
<dbReference type="Proteomes" id="UP001162164">
    <property type="component" value="Unassembled WGS sequence"/>
</dbReference>
<evidence type="ECO:0000256" key="3">
    <source>
        <dbReference type="ARBA" id="ARBA00023015"/>
    </source>
</evidence>
<evidence type="ECO:0000256" key="5">
    <source>
        <dbReference type="ARBA" id="ARBA00025466"/>
    </source>
</evidence>
<feature type="coiled-coil region" evidence="6">
    <location>
        <begin position="212"/>
        <end position="244"/>
    </location>
</feature>
<comment type="caution">
    <text evidence="8">The sequence shown here is derived from an EMBL/GenBank/DDBJ whole genome shotgun (WGS) entry which is preliminary data.</text>
</comment>
<evidence type="ECO:0000256" key="1">
    <source>
        <dbReference type="ARBA" id="ARBA00011764"/>
    </source>
</evidence>
<dbReference type="InterPro" id="IPR028002">
    <property type="entry name" value="Myb_DNA-bind_5"/>
</dbReference>
<feature type="domain" description="Myb/SANT-like DNA-binding" evidence="7">
    <location>
        <begin position="11"/>
        <end position="88"/>
    </location>
</feature>
<accession>A0ABQ9J6E5</accession>
<name>A0ABQ9J6E5_9CUCU</name>
<reference evidence="8" key="1">
    <citation type="journal article" date="2023" name="Insect Mol. Biol.">
        <title>Genome sequencing provides insights into the evolution of gene families encoding plant cell wall-degrading enzymes in longhorned beetles.</title>
        <authorList>
            <person name="Shin N.R."/>
            <person name="Okamura Y."/>
            <person name="Kirsch R."/>
            <person name="Pauchet Y."/>
        </authorList>
    </citation>
    <scope>NUCLEOTIDE SEQUENCE</scope>
    <source>
        <strain evidence="8">MMC_N1</strain>
    </source>
</reference>
<dbReference type="PANTHER" id="PTHR21411">
    <property type="entry name" value="APONTIC"/>
    <property type="match status" value="1"/>
</dbReference>
<dbReference type="PANTHER" id="PTHR21411:SF0">
    <property type="entry name" value="REGULATORY PROTEIN ZESTE"/>
    <property type="match status" value="1"/>
</dbReference>
<organism evidence="8 9">
    <name type="scientific">Molorchus minor</name>
    <dbReference type="NCBI Taxonomy" id="1323400"/>
    <lineage>
        <taxon>Eukaryota</taxon>
        <taxon>Metazoa</taxon>
        <taxon>Ecdysozoa</taxon>
        <taxon>Arthropoda</taxon>
        <taxon>Hexapoda</taxon>
        <taxon>Insecta</taxon>
        <taxon>Pterygota</taxon>
        <taxon>Neoptera</taxon>
        <taxon>Endopterygota</taxon>
        <taxon>Coleoptera</taxon>
        <taxon>Polyphaga</taxon>
        <taxon>Cucujiformia</taxon>
        <taxon>Chrysomeloidea</taxon>
        <taxon>Cerambycidae</taxon>
        <taxon>Lamiinae</taxon>
        <taxon>Monochamini</taxon>
        <taxon>Molorchus</taxon>
    </lineage>
</organism>
<comment type="subunit">
    <text evidence="1">Self-associates forming complexes of several hundred monomers.</text>
</comment>
<dbReference type="Pfam" id="PF13873">
    <property type="entry name" value="Myb_DNA-bind_5"/>
    <property type="match status" value="1"/>
</dbReference>
<keyword evidence="4" id="KW-0804">Transcription</keyword>
<gene>
    <name evidence="8" type="ORF">NQ317_011804</name>
</gene>
<keyword evidence="3" id="KW-0805">Transcription regulation</keyword>
<proteinExistence type="predicted"/>
<evidence type="ECO:0000313" key="9">
    <source>
        <dbReference type="Proteomes" id="UP001162164"/>
    </source>
</evidence>
<comment type="function">
    <text evidence="5">Involved in transvection phenomena (= synapsis-dependent gene expression), where the synaptic pairing of chromosomes carrying genes with which zeste interacts influences the expression of these genes. Zeste binds to DNA and stimulates transcription from a nearby promoter.</text>
</comment>